<dbReference type="Pfam" id="PF01751">
    <property type="entry name" value="Toprim"/>
    <property type="match status" value="1"/>
</dbReference>
<keyword evidence="6" id="KW-0460">Magnesium</keyword>
<dbReference type="Gene3D" id="2.70.20.10">
    <property type="entry name" value="Topoisomerase I, domain 3"/>
    <property type="match status" value="1"/>
</dbReference>
<feature type="site" description="Interaction with DNA" evidence="10">
    <location>
        <position position="139"/>
    </location>
</feature>
<sequence length="743" mass="84393">MKNLVIVESPTKAKTIAKFLGKDFKVESSFGHIRDLPKSKLGVDVDNNFKPQYVVPAKSKAVVNKLKKLAEKSNLIYFATDEDREGEAISWHLATLLKSPEEKIKRIVFHEITEEAIEEALKNPRGIDLNLVDAQQARRILDRLVGYQLSPFLWKKVARGLSAGRVQSVAVRLIVEREREIQAFKTVEYWSIDAKFKPTQGKPIEFEAKLNKINNKVIDKLEIKDEASAKKIVDDLKNARYLVSEIEKKETRKNPLPPFTTSTLQQTANQRLGFSAKQTMRLAQQLYEGVELGSGGAVGLITYMRTDSVNLADKFLGEVQPYIKNKFGASYTTGPKKYQAKSRLVQEAHEAIRPTSASNDLELVKQYLDVRQFKLYQLIWQRALASQMSPAIIDNTRIDIEATNTPYSFRATGSVIKFDGYLKVYPNNTQENILPALKEKEVVELIKLSPEQHFTQPPARYSEATLVKALEEYGIGRPSTYAPTIATIQERGYVEKEEKRLKPTDIAFLVNDLLVEHFPKIVDFKFTAHMEDDLDEIAEGKMKWQPVIHGFWGPFKQNLEKKDEELSKKELTEQKSDEVCEKCGKPMVIKVGRFGRFLACTGYPECKNTKPLNGENGEPPAPPEKTGEKCPECGSELVKRKGRYGEFVGCSNYPKCRYIKKEPVQEFGTCPQCGKGKIVGKRSRRGFFYACNQYPECKFALWGRPYLKEGKTEPEKCPKCNSVLVYGPKDTIKCSNKECKYKS</sequence>
<dbReference type="SUPFAM" id="SSF56712">
    <property type="entry name" value="Prokaryotic type I DNA topoisomerase"/>
    <property type="match status" value="1"/>
</dbReference>
<dbReference type="PROSITE" id="PS52039">
    <property type="entry name" value="TOPO_IA_2"/>
    <property type="match status" value="1"/>
</dbReference>
<evidence type="ECO:0000259" key="12">
    <source>
        <dbReference type="PROSITE" id="PS52039"/>
    </source>
</evidence>
<feature type="domain" description="Topo IA-type catalytic" evidence="12">
    <location>
        <begin position="128"/>
        <end position="559"/>
    </location>
</feature>
<evidence type="ECO:0000256" key="6">
    <source>
        <dbReference type="ARBA" id="ARBA00022842"/>
    </source>
</evidence>
<dbReference type="InterPro" id="IPR013824">
    <property type="entry name" value="Topo_IA_cen_sub1"/>
</dbReference>
<dbReference type="PANTHER" id="PTHR42785">
    <property type="entry name" value="DNA TOPOISOMERASE, TYPE IA, CORE"/>
    <property type="match status" value="1"/>
</dbReference>
<dbReference type="InterPro" id="IPR034149">
    <property type="entry name" value="TOPRIM_TopoI"/>
</dbReference>
<dbReference type="AlphaFoldDB" id="A0A1G1XY95"/>
<dbReference type="InterPro" id="IPR023405">
    <property type="entry name" value="Topo_IA_core_domain"/>
</dbReference>
<evidence type="ECO:0000313" key="14">
    <source>
        <dbReference type="Proteomes" id="UP000176241"/>
    </source>
</evidence>
<accession>A0A1G1XY95</accession>
<gene>
    <name evidence="10" type="primary">topA</name>
    <name evidence="13" type="ORF">A2731_00270</name>
</gene>
<feature type="domain" description="Toprim" evidence="11">
    <location>
        <begin position="2"/>
        <end position="112"/>
    </location>
</feature>
<dbReference type="InterPro" id="IPR023406">
    <property type="entry name" value="Topo_IA_AS"/>
</dbReference>
<feature type="site" description="Interaction with DNA" evidence="10">
    <location>
        <position position="138"/>
    </location>
</feature>
<keyword evidence="5" id="KW-0862">Zinc</keyword>
<dbReference type="InterPro" id="IPR006171">
    <property type="entry name" value="TOPRIM_dom"/>
</dbReference>
<keyword evidence="9 10" id="KW-0413">Isomerase</keyword>
<keyword evidence="3" id="KW-0479">Metal-binding</keyword>
<keyword evidence="8 10" id="KW-0238">DNA-binding</keyword>
<evidence type="ECO:0000256" key="5">
    <source>
        <dbReference type="ARBA" id="ARBA00022833"/>
    </source>
</evidence>
<feature type="site" description="Interaction with DNA" evidence="10">
    <location>
        <position position="32"/>
    </location>
</feature>
<protein>
    <recommendedName>
        <fullName evidence="10">DNA topoisomerase 1</fullName>
        <ecNumber evidence="10">5.6.2.1</ecNumber>
    </recommendedName>
    <alternativeName>
        <fullName evidence="10">DNA topoisomerase I</fullName>
    </alternativeName>
</protein>
<name>A0A1G1XY95_9BACT</name>
<dbReference type="SMART" id="SM00493">
    <property type="entry name" value="TOPRIM"/>
    <property type="match status" value="1"/>
</dbReference>
<dbReference type="EC" id="5.6.2.1" evidence="10"/>
<evidence type="ECO:0000259" key="11">
    <source>
        <dbReference type="PROSITE" id="PS50880"/>
    </source>
</evidence>
<dbReference type="InterPro" id="IPR013498">
    <property type="entry name" value="Topo_IA_Znf"/>
</dbReference>
<dbReference type="InterPro" id="IPR013825">
    <property type="entry name" value="Topo_IA_cen_sub2"/>
</dbReference>
<feature type="site" description="Interaction with DNA" evidence="10">
    <location>
        <position position="491"/>
    </location>
</feature>
<comment type="catalytic activity">
    <reaction evidence="1 10">
        <text>ATP-independent breakage of single-stranded DNA, followed by passage and rejoining.</text>
        <dbReference type="EC" id="5.6.2.1"/>
    </reaction>
</comment>
<dbReference type="GO" id="GO:0003677">
    <property type="term" value="F:DNA binding"/>
    <property type="evidence" value="ECO:0007669"/>
    <property type="project" value="UniProtKB-KW"/>
</dbReference>
<dbReference type="InterPro" id="IPR013826">
    <property type="entry name" value="Topo_IA_cen_sub3"/>
</dbReference>
<evidence type="ECO:0000313" key="13">
    <source>
        <dbReference type="EMBL" id="OGY45055.1"/>
    </source>
</evidence>
<dbReference type="Gene3D" id="1.10.290.10">
    <property type="entry name" value="Topoisomerase I, domain 4"/>
    <property type="match status" value="1"/>
</dbReference>
<dbReference type="CDD" id="cd03363">
    <property type="entry name" value="TOPRIM_TopoIA_TopoI"/>
    <property type="match status" value="1"/>
</dbReference>
<dbReference type="GO" id="GO:0008270">
    <property type="term" value="F:zinc ion binding"/>
    <property type="evidence" value="ECO:0007669"/>
    <property type="project" value="UniProtKB-KW"/>
</dbReference>
<dbReference type="InterPro" id="IPR000380">
    <property type="entry name" value="Topo_IA"/>
</dbReference>
<dbReference type="Gene3D" id="1.10.460.10">
    <property type="entry name" value="Topoisomerase I, domain 2"/>
    <property type="match status" value="1"/>
</dbReference>
<evidence type="ECO:0000256" key="1">
    <source>
        <dbReference type="ARBA" id="ARBA00000213"/>
    </source>
</evidence>
<keyword evidence="4" id="KW-0863">Zinc-finger</keyword>
<feature type="region of interest" description="Interaction with DNA" evidence="10">
    <location>
        <begin position="162"/>
        <end position="167"/>
    </location>
</feature>
<evidence type="ECO:0000256" key="2">
    <source>
        <dbReference type="ARBA" id="ARBA00009446"/>
    </source>
</evidence>
<dbReference type="NCBIfam" id="TIGR01051">
    <property type="entry name" value="topA_bact"/>
    <property type="match status" value="1"/>
</dbReference>
<comment type="function">
    <text evidence="10">Releases the supercoiling and torsional tension of DNA, which is introduced during the DNA replication and transcription, by transiently cleaving and rejoining one strand of the DNA duplex. Introduces a single-strand break via transesterification at a target site in duplex DNA. The scissile phosphodiester is attacked by the catalytic tyrosine of the enzyme, resulting in the formation of a DNA-(5'-phosphotyrosyl)-enzyme intermediate and the expulsion of a 3'-OH DNA strand. The free DNA strand then undergoes passage around the unbroken strand, thus removing DNA supercoils. Finally, in the religation step, the DNA 3'-OH attacks the covalent intermediate to expel the active-site tyrosine and restore the DNA phosphodiester backbone.</text>
</comment>
<reference evidence="13 14" key="1">
    <citation type="journal article" date="2016" name="Nat. Commun.">
        <title>Thousands of microbial genomes shed light on interconnected biogeochemical processes in an aquifer system.</title>
        <authorList>
            <person name="Anantharaman K."/>
            <person name="Brown C.T."/>
            <person name="Hug L.A."/>
            <person name="Sharon I."/>
            <person name="Castelle C.J."/>
            <person name="Probst A.J."/>
            <person name="Thomas B.C."/>
            <person name="Singh A."/>
            <person name="Wilkins M.J."/>
            <person name="Karaoz U."/>
            <person name="Brodie E.L."/>
            <person name="Williams K.H."/>
            <person name="Hubbard S.S."/>
            <person name="Banfield J.F."/>
        </authorList>
    </citation>
    <scope>NUCLEOTIDE SEQUENCE [LARGE SCALE GENOMIC DNA]</scope>
</reference>
<evidence type="ECO:0000256" key="4">
    <source>
        <dbReference type="ARBA" id="ARBA00022771"/>
    </source>
</evidence>
<comment type="caution">
    <text evidence="13">The sequence shown here is derived from an EMBL/GenBank/DDBJ whole genome shotgun (WGS) entry which is preliminary data.</text>
</comment>
<feature type="site" description="Interaction with DNA" evidence="10">
    <location>
        <position position="305"/>
    </location>
</feature>
<feature type="site" description="Interaction with DNA" evidence="10">
    <location>
        <position position="147"/>
    </location>
</feature>
<dbReference type="GO" id="GO:0005694">
    <property type="term" value="C:chromosome"/>
    <property type="evidence" value="ECO:0007669"/>
    <property type="project" value="InterPro"/>
</dbReference>
<dbReference type="HAMAP" id="MF_00952">
    <property type="entry name" value="Topoisom_1_prok"/>
    <property type="match status" value="1"/>
</dbReference>
<dbReference type="PROSITE" id="PS50880">
    <property type="entry name" value="TOPRIM"/>
    <property type="match status" value="1"/>
</dbReference>
<dbReference type="Proteomes" id="UP000176241">
    <property type="component" value="Unassembled WGS sequence"/>
</dbReference>
<dbReference type="STRING" id="1797533.A2731_00270"/>
<dbReference type="InterPro" id="IPR003602">
    <property type="entry name" value="Topo_IA_DNA-bd_dom"/>
</dbReference>
<dbReference type="InterPro" id="IPR005733">
    <property type="entry name" value="TopoI_bac-type"/>
</dbReference>
<comment type="subunit">
    <text evidence="10">Monomer.</text>
</comment>
<dbReference type="PROSITE" id="PS00396">
    <property type="entry name" value="TOPO_IA_1"/>
    <property type="match status" value="1"/>
</dbReference>
<evidence type="ECO:0000256" key="9">
    <source>
        <dbReference type="ARBA" id="ARBA00023235"/>
    </source>
</evidence>
<evidence type="ECO:0000256" key="8">
    <source>
        <dbReference type="ARBA" id="ARBA00023125"/>
    </source>
</evidence>
<comment type="similarity">
    <text evidence="2 10">Belongs to the type IA topoisomerase family.</text>
</comment>
<dbReference type="PRINTS" id="PR00417">
    <property type="entry name" value="PRTPISMRASEI"/>
</dbReference>
<evidence type="ECO:0000256" key="10">
    <source>
        <dbReference type="HAMAP-Rule" id="MF_00952"/>
    </source>
</evidence>
<dbReference type="InterPro" id="IPR013497">
    <property type="entry name" value="Topo_IA_cen"/>
</dbReference>
<dbReference type="GO" id="GO:0003917">
    <property type="term" value="F:DNA topoisomerase type I (single strand cut, ATP-independent) activity"/>
    <property type="evidence" value="ECO:0007669"/>
    <property type="project" value="UniProtKB-UniRule"/>
</dbReference>
<dbReference type="SMART" id="SM00436">
    <property type="entry name" value="TOP1Bc"/>
    <property type="match status" value="1"/>
</dbReference>
<dbReference type="EMBL" id="MHIC01000019">
    <property type="protein sequence ID" value="OGY45055.1"/>
    <property type="molecule type" value="Genomic_DNA"/>
</dbReference>
<keyword evidence="7 10" id="KW-0799">Topoisomerase</keyword>
<dbReference type="Gene3D" id="3.40.50.140">
    <property type="match status" value="1"/>
</dbReference>
<dbReference type="Pfam" id="PF01396">
    <property type="entry name" value="Zn_ribbon_Top1"/>
    <property type="match status" value="3"/>
</dbReference>
<dbReference type="Pfam" id="PF01131">
    <property type="entry name" value="Topoisom_bac"/>
    <property type="match status" value="1"/>
</dbReference>
<dbReference type="Gene3D" id="3.30.65.10">
    <property type="entry name" value="Bacterial Topoisomerase I, domain 1"/>
    <property type="match status" value="3"/>
</dbReference>
<feature type="site" description="Interaction with DNA" evidence="10">
    <location>
        <position position="142"/>
    </location>
</feature>
<dbReference type="PANTHER" id="PTHR42785:SF1">
    <property type="entry name" value="DNA TOPOISOMERASE"/>
    <property type="match status" value="1"/>
</dbReference>
<feature type="site" description="Interaction with DNA" evidence="10">
    <location>
        <position position="154"/>
    </location>
</feature>
<dbReference type="SMART" id="SM00437">
    <property type="entry name" value="TOP1Ac"/>
    <property type="match status" value="1"/>
</dbReference>
<proteinExistence type="inferred from homology"/>
<dbReference type="SUPFAM" id="SSF57783">
    <property type="entry name" value="Zinc beta-ribbon"/>
    <property type="match status" value="2"/>
</dbReference>
<dbReference type="InterPro" id="IPR028612">
    <property type="entry name" value="Topoisom_1_IA"/>
</dbReference>
<organism evidence="13 14">
    <name type="scientific">Candidatus Buchananbacteria bacterium RIFCSPHIGHO2_01_FULL_39_8</name>
    <dbReference type="NCBI Taxonomy" id="1797533"/>
    <lineage>
        <taxon>Bacteria</taxon>
        <taxon>Candidatus Buchananiibacteriota</taxon>
    </lineage>
</organism>
<evidence type="ECO:0000256" key="7">
    <source>
        <dbReference type="ARBA" id="ARBA00023029"/>
    </source>
</evidence>
<dbReference type="InterPro" id="IPR003601">
    <property type="entry name" value="Topo_IA_2"/>
</dbReference>
<dbReference type="CDD" id="cd00186">
    <property type="entry name" value="TOP1Ac"/>
    <property type="match status" value="1"/>
</dbReference>
<dbReference type="GO" id="GO:0006265">
    <property type="term" value="P:DNA topological change"/>
    <property type="evidence" value="ECO:0007669"/>
    <property type="project" value="UniProtKB-UniRule"/>
</dbReference>
<feature type="active site" description="O-(5'-phospho-DNA)-tyrosine intermediate" evidence="10">
    <location>
        <position position="303"/>
    </location>
</feature>
<evidence type="ECO:0000256" key="3">
    <source>
        <dbReference type="ARBA" id="ARBA00022723"/>
    </source>
</evidence>